<keyword evidence="1" id="KW-0472">Membrane</keyword>
<reference evidence="3" key="2">
    <citation type="submission" date="2025-08" db="UniProtKB">
        <authorList>
            <consortium name="RefSeq"/>
        </authorList>
    </citation>
    <scope>IDENTIFICATION</scope>
    <source>
        <tissue evidence="3">Adult</tissue>
    </source>
</reference>
<accession>A0ABM3IYW4</accession>
<dbReference type="Proteomes" id="UP001652620">
    <property type="component" value="Chromosome 1"/>
</dbReference>
<dbReference type="Gene3D" id="3.60.10.10">
    <property type="entry name" value="Endonuclease/exonuclease/phosphatase"/>
    <property type="match status" value="1"/>
</dbReference>
<dbReference type="InterPro" id="IPR036691">
    <property type="entry name" value="Endo/exonu/phosph_ase_sf"/>
</dbReference>
<sequence length="193" mass="21303">MEVAQVNLHHASAASAVIVKRFISDNLSILLIQEPWVFRGEVRGLNTSNSKVIWDLSSERPRSCVVVRADIDFFCISEFLTQDLVAVQVKDKEVSDFVMASAYFPGETATAPPPSILSLVEYCRANNLPLTLGCDANAHHTEWGSTDCNVRDDPERSSADNADAPFFRGTAGNGVVMTAILIFFFLKMLQNVY</sequence>
<keyword evidence="1" id="KW-1133">Transmembrane helix</keyword>
<keyword evidence="1" id="KW-0812">Transmembrane</keyword>
<reference evidence="2" key="1">
    <citation type="submission" date="2025-05" db="UniProtKB">
        <authorList>
            <consortium name="RefSeq"/>
        </authorList>
    </citation>
    <scope>NUCLEOTIDE SEQUENCE [LARGE SCALE GENOMIC DNA]</scope>
</reference>
<evidence type="ECO:0000313" key="3">
    <source>
        <dbReference type="RefSeq" id="XP_049302166.1"/>
    </source>
</evidence>
<gene>
    <name evidence="3" type="primary">LOC125775553</name>
</gene>
<dbReference type="GeneID" id="125775553"/>
<keyword evidence="2" id="KW-1185">Reference proteome</keyword>
<name>A0ABM3IYW4_BACDO</name>
<dbReference type="SUPFAM" id="SSF56219">
    <property type="entry name" value="DNase I-like"/>
    <property type="match status" value="1"/>
</dbReference>
<protein>
    <submittedName>
        <fullName evidence="3">Uncharacterized protein LOC125775553</fullName>
    </submittedName>
</protein>
<proteinExistence type="predicted"/>
<dbReference type="RefSeq" id="XP_049302166.1">
    <property type="nucleotide sequence ID" value="XM_049446209.1"/>
</dbReference>
<feature type="transmembrane region" description="Helical" evidence="1">
    <location>
        <begin position="166"/>
        <end position="186"/>
    </location>
</feature>
<evidence type="ECO:0000256" key="1">
    <source>
        <dbReference type="SAM" id="Phobius"/>
    </source>
</evidence>
<evidence type="ECO:0000313" key="2">
    <source>
        <dbReference type="Proteomes" id="UP001652620"/>
    </source>
</evidence>
<organism evidence="2 3">
    <name type="scientific">Bactrocera dorsalis</name>
    <name type="common">Oriental fruit fly</name>
    <name type="synonym">Dacus dorsalis</name>
    <dbReference type="NCBI Taxonomy" id="27457"/>
    <lineage>
        <taxon>Eukaryota</taxon>
        <taxon>Metazoa</taxon>
        <taxon>Ecdysozoa</taxon>
        <taxon>Arthropoda</taxon>
        <taxon>Hexapoda</taxon>
        <taxon>Insecta</taxon>
        <taxon>Pterygota</taxon>
        <taxon>Neoptera</taxon>
        <taxon>Endopterygota</taxon>
        <taxon>Diptera</taxon>
        <taxon>Brachycera</taxon>
        <taxon>Muscomorpha</taxon>
        <taxon>Tephritoidea</taxon>
        <taxon>Tephritidae</taxon>
        <taxon>Bactrocera</taxon>
        <taxon>Bactrocera</taxon>
    </lineage>
</organism>